<dbReference type="AlphaFoldDB" id="A0A7M7M7D8"/>
<evidence type="ECO:0000313" key="1">
    <source>
        <dbReference type="EnsemblMetazoa" id="XP_022655139"/>
    </source>
</evidence>
<dbReference type="Proteomes" id="UP000594260">
    <property type="component" value="Unplaced"/>
</dbReference>
<dbReference type="RefSeq" id="XP_022655139.1">
    <property type="nucleotide sequence ID" value="XM_022799404.1"/>
</dbReference>
<sequence length="543" mass="61550">MQDFPEVTFTESSDYLSNSKNKYNNTETSQAVHTLILPESDESEVVVVCRFGEEVRIPRRALQENMLTEYAKRLGESQWKSDGMALRSGQLFYAVQSVATMIRGHTVELTEDNVGDIYAAAKELQVGHLLSQLEDYLVDHIDKLGTPHLEKLDAALFEKLLLKKMRSGSSSIKTGSAGNNGGNDAWRWARVLFRWWRADLGKRRDDFTRLAEQLSYTADAYSYSESCSSDQNDDTLSRVEIPRKNSGVVAGIPTSEASQHSRLVVVAGRLWNVELEKETCVSLRMCASPLQSTVIKNSALTVSLNCVTKFNVNQPVTASITLQGQLKTIRGNNRPIEMAEKIMAVLNYRGLNIFWLENKTFWISEISDVLEPCPEDLLEDLRLTDLPLPPYKSWLGRLCTGGDGCVLLYYFCWGLFLRRPNESSWKLLSEELFVEYLSPIPSSSNAFYILAWKGYSLQAYKTGDLSLTCYTFIREMDACVNGTFYRRSRVVNELSWAENVVLYIQHPTEDFVHFERHNILKSDTLVAVVSTKYSNKIKDTATI</sequence>
<proteinExistence type="predicted"/>
<name>A0A7M7M7D8_VARDE</name>
<dbReference type="OrthoDB" id="10676943at2759"/>
<organism evidence="1 2">
    <name type="scientific">Varroa destructor</name>
    <name type="common">Honeybee mite</name>
    <dbReference type="NCBI Taxonomy" id="109461"/>
    <lineage>
        <taxon>Eukaryota</taxon>
        <taxon>Metazoa</taxon>
        <taxon>Ecdysozoa</taxon>
        <taxon>Arthropoda</taxon>
        <taxon>Chelicerata</taxon>
        <taxon>Arachnida</taxon>
        <taxon>Acari</taxon>
        <taxon>Parasitiformes</taxon>
        <taxon>Mesostigmata</taxon>
        <taxon>Gamasina</taxon>
        <taxon>Dermanyssoidea</taxon>
        <taxon>Varroidae</taxon>
        <taxon>Varroa</taxon>
    </lineage>
</organism>
<keyword evidence="2" id="KW-1185">Reference proteome</keyword>
<dbReference type="KEGG" id="vde:111247887"/>
<dbReference type="InParanoid" id="A0A7M7M7D8"/>
<accession>A0A7M7M7D8</accession>
<dbReference type="GeneID" id="111247887"/>
<protein>
    <submittedName>
        <fullName evidence="1">Uncharacterized protein</fullName>
    </submittedName>
</protein>
<dbReference type="EnsemblMetazoa" id="XM_022799404">
    <property type="protein sequence ID" value="XP_022655139"/>
    <property type="gene ID" value="LOC111247887"/>
</dbReference>
<reference evidence="1" key="1">
    <citation type="submission" date="2021-01" db="UniProtKB">
        <authorList>
            <consortium name="EnsemblMetazoa"/>
        </authorList>
    </citation>
    <scope>IDENTIFICATION</scope>
</reference>
<evidence type="ECO:0000313" key="2">
    <source>
        <dbReference type="Proteomes" id="UP000594260"/>
    </source>
</evidence>